<dbReference type="PROSITE" id="PS51257">
    <property type="entry name" value="PROKAR_LIPOPROTEIN"/>
    <property type="match status" value="1"/>
</dbReference>
<dbReference type="GO" id="GO:0046872">
    <property type="term" value="F:metal ion binding"/>
    <property type="evidence" value="ECO:0007669"/>
    <property type="project" value="UniProtKB-KW"/>
</dbReference>
<dbReference type="PANTHER" id="PTHR30632:SF0">
    <property type="entry name" value="SULFATE-BINDING PROTEIN"/>
    <property type="match status" value="1"/>
</dbReference>
<accession>A0A2A6DX21</accession>
<feature type="binding site" evidence="5">
    <location>
        <position position="66"/>
    </location>
    <ligand>
        <name>molybdate</name>
        <dbReference type="ChEBI" id="CHEBI:36264"/>
    </ligand>
</feature>
<keyword evidence="4 6" id="KW-0732">Signal</keyword>
<evidence type="ECO:0000313" key="8">
    <source>
        <dbReference type="Proteomes" id="UP000243688"/>
    </source>
</evidence>
<dbReference type="GO" id="GO:0015689">
    <property type="term" value="P:molybdate ion transport"/>
    <property type="evidence" value="ECO:0007669"/>
    <property type="project" value="InterPro"/>
</dbReference>
<dbReference type="InterPro" id="IPR005950">
    <property type="entry name" value="ModA"/>
</dbReference>
<evidence type="ECO:0000256" key="2">
    <source>
        <dbReference type="ARBA" id="ARBA00022505"/>
    </source>
</evidence>
<evidence type="ECO:0000256" key="6">
    <source>
        <dbReference type="SAM" id="SignalP"/>
    </source>
</evidence>
<evidence type="ECO:0000256" key="3">
    <source>
        <dbReference type="ARBA" id="ARBA00022723"/>
    </source>
</evidence>
<organism evidence="7 8">
    <name type="scientific">Candidatus Reconcilbacillus cellulovorans</name>
    <dbReference type="NCBI Taxonomy" id="1906605"/>
    <lineage>
        <taxon>Bacteria</taxon>
        <taxon>Bacillati</taxon>
        <taxon>Bacillota</taxon>
        <taxon>Bacilli</taxon>
        <taxon>Bacillales</taxon>
        <taxon>Paenibacillaceae</taxon>
        <taxon>Candidatus Reconcilbacillus</taxon>
    </lineage>
</organism>
<dbReference type="Pfam" id="PF13531">
    <property type="entry name" value="SBP_bac_11"/>
    <property type="match status" value="1"/>
</dbReference>
<proteinExistence type="inferred from homology"/>
<dbReference type="PIRSF" id="PIRSF004846">
    <property type="entry name" value="ModA"/>
    <property type="match status" value="1"/>
</dbReference>
<gene>
    <name evidence="7" type="ORF">BLM47_12670</name>
</gene>
<feature type="binding site" evidence="5">
    <location>
        <position position="148"/>
    </location>
    <ligand>
        <name>molybdate</name>
        <dbReference type="ChEBI" id="CHEBI:36264"/>
    </ligand>
</feature>
<feature type="binding site" evidence="5">
    <location>
        <position position="193"/>
    </location>
    <ligand>
        <name>molybdate</name>
        <dbReference type="ChEBI" id="CHEBI:36264"/>
    </ligand>
</feature>
<sequence>MQHFTRLSALFAVVCAAVLAAGCKSQQQTSVLTISAAASLADALKDIQPAYESNHNVRILYNFGASGALRQQIEQGAPVDVFLSASSKEVDRLITARRAIPESLTEWLSNELVVVVSADARITADEPRDLLRSDFRKIAVGIPEIVPAGAYAKQALTALDLWDDLQPKIVRAKDVQEVLHHVETHNADAGFVYRTDAATSSGVRIAFAVDSGLHDPIRYAAVIVSTTRNRKEAEAFLTYLTSENVIRVFAEYGFRPVR</sequence>
<keyword evidence="3 5" id="KW-0479">Metal-binding</keyword>
<dbReference type="InterPro" id="IPR050682">
    <property type="entry name" value="ModA/WtpA"/>
</dbReference>
<dbReference type="Proteomes" id="UP000243688">
    <property type="component" value="Unassembled WGS sequence"/>
</dbReference>
<dbReference type="PANTHER" id="PTHR30632">
    <property type="entry name" value="MOLYBDATE-BINDING PERIPLASMIC PROTEIN"/>
    <property type="match status" value="1"/>
</dbReference>
<evidence type="ECO:0000256" key="4">
    <source>
        <dbReference type="ARBA" id="ARBA00022729"/>
    </source>
</evidence>
<dbReference type="GO" id="GO:1901359">
    <property type="term" value="F:tungstate binding"/>
    <property type="evidence" value="ECO:0007669"/>
    <property type="project" value="UniProtKB-ARBA"/>
</dbReference>
<comment type="similarity">
    <text evidence="1">Belongs to the bacterial solute-binding protein ModA family.</text>
</comment>
<evidence type="ECO:0000256" key="5">
    <source>
        <dbReference type="PIRSR" id="PIRSR004846-1"/>
    </source>
</evidence>
<dbReference type="EMBL" id="MOXJ01000040">
    <property type="protein sequence ID" value="PDO09430.1"/>
    <property type="molecule type" value="Genomic_DNA"/>
</dbReference>
<dbReference type="Gene3D" id="3.40.190.10">
    <property type="entry name" value="Periplasmic binding protein-like II"/>
    <property type="match status" value="2"/>
</dbReference>
<evidence type="ECO:0000256" key="1">
    <source>
        <dbReference type="ARBA" id="ARBA00009175"/>
    </source>
</evidence>
<feature type="chain" id="PRO_5038815180" evidence="6">
    <location>
        <begin position="21"/>
        <end position="258"/>
    </location>
</feature>
<keyword evidence="2 5" id="KW-0500">Molybdenum</keyword>
<protein>
    <submittedName>
        <fullName evidence="7">Molybdate ABC transporter substrate-binding protein</fullName>
    </submittedName>
</protein>
<dbReference type="FunFam" id="3.40.190.10:FF:000035">
    <property type="entry name" value="Molybdate ABC transporter substrate-binding protein"/>
    <property type="match status" value="1"/>
</dbReference>
<dbReference type="NCBIfam" id="TIGR01256">
    <property type="entry name" value="modA"/>
    <property type="match status" value="1"/>
</dbReference>
<comment type="caution">
    <text evidence="7">The sequence shown here is derived from an EMBL/GenBank/DDBJ whole genome shotgun (WGS) entry which is preliminary data.</text>
</comment>
<evidence type="ECO:0000313" key="7">
    <source>
        <dbReference type="EMBL" id="PDO09430.1"/>
    </source>
</evidence>
<name>A0A2A6DX21_9BACL</name>
<feature type="signal peptide" evidence="6">
    <location>
        <begin position="1"/>
        <end position="20"/>
    </location>
</feature>
<dbReference type="AlphaFoldDB" id="A0A2A6DX21"/>
<feature type="binding site" evidence="5">
    <location>
        <position position="39"/>
    </location>
    <ligand>
        <name>molybdate</name>
        <dbReference type="ChEBI" id="CHEBI:36264"/>
    </ligand>
</feature>
<feature type="binding site" evidence="5">
    <location>
        <position position="175"/>
    </location>
    <ligand>
        <name>molybdate</name>
        <dbReference type="ChEBI" id="CHEBI:36264"/>
    </ligand>
</feature>
<dbReference type="GO" id="GO:0030973">
    <property type="term" value="F:molybdate ion binding"/>
    <property type="evidence" value="ECO:0007669"/>
    <property type="project" value="UniProtKB-ARBA"/>
</dbReference>
<reference evidence="7 8" key="1">
    <citation type="submission" date="2016-12" db="EMBL/GenBank/DDBJ databases">
        <title>Candidatus Reconcilibacillus cellulovorans genome.</title>
        <authorList>
            <person name="Kolinko S."/>
            <person name="Wu Y.-W."/>
            <person name="Tachea F."/>
            <person name="Denzel E."/>
            <person name="Hiras J."/>
            <person name="Baecker N."/>
            <person name="Chan L.J."/>
            <person name="Eichorst S.A."/>
            <person name="Frey D."/>
            <person name="Adams P.D."/>
            <person name="Pray T."/>
            <person name="Tanjore D."/>
            <person name="Petzold C.J."/>
            <person name="Gladden J.M."/>
            <person name="Simmons B.A."/>
            <person name="Singer S.W."/>
        </authorList>
    </citation>
    <scope>NUCLEOTIDE SEQUENCE [LARGE SCALE GENOMIC DNA]</scope>
    <source>
        <strain evidence="7">JTherm</strain>
    </source>
</reference>
<dbReference type="SUPFAM" id="SSF53850">
    <property type="entry name" value="Periplasmic binding protein-like II"/>
    <property type="match status" value="1"/>
</dbReference>